<organism evidence="1 2">
    <name type="scientific">Caerostris extrusa</name>
    <name type="common">Bark spider</name>
    <name type="synonym">Caerostris bankana</name>
    <dbReference type="NCBI Taxonomy" id="172846"/>
    <lineage>
        <taxon>Eukaryota</taxon>
        <taxon>Metazoa</taxon>
        <taxon>Ecdysozoa</taxon>
        <taxon>Arthropoda</taxon>
        <taxon>Chelicerata</taxon>
        <taxon>Arachnida</taxon>
        <taxon>Araneae</taxon>
        <taxon>Araneomorphae</taxon>
        <taxon>Entelegynae</taxon>
        <taxon>Araneoidea</taxon>
        <taxon>Araneidae</taxon>
        <taxon>Caerostris</taxon>
    </lineage>
</organism>
<sequence>MSCHFYGQVLATEADSCIFVSFLNDQVIALQKKLDMAKDYLKHTNMMVDAQLYPTSAATTRRRPKLRLTDCVEEDFQILEVTNWITFIKRKSKRKKVLQKALAHQEPFV</sequence>
<dbReference type="EMBL" id="BPLR01010602">
    <property type="protein sequence ID" value="GIY40382.1"/>
    <property type="molecule type" value="Genomic_DNA"/>
</dbReference>
<name>A0AAV4T651_CAEEX</name>
<reference evidence="1 2" key="1">
    <citation type="submission" date="2021-06" db="EMBL/GenBank/DDBJ databases">
        <title>Caerostris extrusa draft genome.</title>
        <authorList>
            <person name="Kono N."/>
            <person name="Arakawa K."/>
        </authorList>
    </citation>
    <scope>NUCLEOTIDE SEQUENCE [LARGE SCALE GENOMIC DNA]</scope>
</reference>
<evidence type="ECO:0000313" key="1">
    <source>
        <dbReference type="EMBL" id="GIY40382.1"/>
    </source>
</evidence>
<dbReference type="AlphaFoldDB" id="A0AAV4T651"/>
<evidence type="ECO:0000313" key="2">
    <source>
        <dbReference type="Proteomes" id="UP001054945"/>
    </source>
</evidence>
<comment type="caution">
    <text evidence="1">The sequence shown here is derived from an EMBL/GenBank/DDBJ whole genome shotgun (WGS) entry which is preliminary data.</text>
</comment>
<gene>
    <name evidence="1" type="ORF">CEXT_575211</name>
</gene>
<keyword evidence="2" id="KW-1185">Reference proteome</keyword>
<accession>A0AAV4T651</accession>
<proteinExistence type="predicted"/>
<protein>
    <submittedName>
        <fullName evidence="1">Uncharacterized protein</fullName>
    </submittedName>
</protein>
<dbReference type="Proteomes" id="UP001054945">
    <property type="component" value="Unassembled WGS sequence"/>
</dbReference>